<sequence>MNSPLKGLRNKLAKP</sequence>
<dbReference type="EMBL" id="KL648562">
    <property type="protein sequence ID" value="KEY68825.1"/>
    <property type="molecule type" value="Genomic_DNA"/>
</dbReference>
<protein>
    <submittedName>
        <fullName evidence="1">Uncharacterized protein</fullName>
    </submittedName>
</protein>
<gene>
    <name evidence="1" type="ORF">S7711_11639</name>
</gene>
<organism evidence="1 2">
    <name type="scientific">Stachybotrys chartarum (strain CBS 109288 / IBT 7711)</name>
    <name type="common">Toxic black mold</name>
    <name type="synonym">Stilbospora chartarum</name>
    <dbReference type="NCBI Taxonomy" id="1280523"/>
    <lineage>
        <taxon>Eukaryota</taxon>
        <taxon>Fungi</taxon>
        <taxon>Dikarya</taxon>
        <taxon>Ascomycota</taxon>
        <taxon>Pezizomycotina</taxon>
        <taxon>Sordariomycetes</taxon>
        <taxon>Hypocreomycetidae</taxon>
        <taxon>Hypocreales</taxon>
        <taxon>Stachybotryaceae</taxon>
        <taxon>Stachybotrys</taxon>
    </lineage>
</organism>
<dbReference type="HOGENOM" id="CLU_3434176_0_0_1"/>
<name>A0A084AU46_STACB</name>
<evidence type="ECO:0000313" key="2">
    <source>
        <dbReference type="Proteomes" id="UP000028045"/>
    </source>
</evidence>
<accession>A0A084AU46</accession>
<evidence type="ECO:0000313" key="1">
    <source>
        <dbReference type="EMBL" id="KEY68825.1"/>
    </source>
</evidence>
<keyword evidence="2" id="KW-1185">Reference proteome</keyword>
<dbReference type="Proteomes" id="UP000028045">
    <property type="component" value="Unassembled WGS sequence"/>
</dbReference>
<proteinExistence type="predicted"/>
<reference evidence="1 2" key="1">
    <citation type="journal article" date="2014" name="BMC Genomics">
        <title>Comparative genome sequencing reveals chemotype-specific gene clusters in the toxigenic black mold Stachybotrys.</title>
        <authorList>
            <person name="Semeiks J."/>
            <person name="Borek D."/>
            <person name="Otwinowski Z."/>
            <person name="Grishin N.V."/>
        </authorList>
    </citation>
    <scope>NUCLEOTIDE SEQUENCE [LARGE SCALE GENOMIC DNA]</scope>
    <source>
        <strain evidence="2">CBS 109288 / IBT 7711</strain>
    </source>
</reference>